<keyword evidence="11" id="KW-0812">Transmembrane</keyword>
<evidence type="ECO:0000256" key="1">
    <source>
        <dbReference type="ARBA" id="ARBA00000085"/>
    </source>
</evidence>
<evidence type="ECO:0000259" key="12">
    <source>
        <dbReference type="PROSITE" id="PS50109"/>
    </source>
</evidence>
<dbReference type="InterPro" id="IPR005467">
    <property type="entry name" value="His_kinase_dom"/>
</dbReference>
<reference evidence="14 15" key="1">
    <citation type="submission" date="2018-08" db="EMBL/GenBank/DDBJ databases">
        <title>A genome reference for cultivated species of the human gut microbiota.</title>
        <authorList>
            <person name="Zou Y."/>
            <person name="Xue W."/>
            <person name="Luo G."/>
        </authorList>
    </citation>
    <scope>NUCLEOTIDE SEQUENCE [LARGE SCALE GENOMIC DNA]</scope>
    <source>
        <strain evidence="14 15">AF14-18</strain>
    </source>
</reference>
<dbReference type="InterPro" id="IPR001789">
    <property type="entry name" value="Sig_transdc_resp-reg_receiver"/>
</dbReference>
<dbReference type="Pfam" id="PF00512">
    <property type="entry name" value="HisKA"/>
    <property type="match status" value="1"/>
</dbReference>
<dbReference type="SUPFAM" id="SSF55874">
    <property type="entry name" value="ATPase domain of HSP90 chaperone/DNA topoisomerase II/histidine kinase"/>
    <property type="match status" value="1"/>
</dbReference>
<dbReference type="SUPFAM" id="SSF47384">
    <property type="entry name" value="Homodimeric domain of signal transducing histidine kinase"/>
    <property type="match status" value="1"/>
</dbReference>
<evidence type="ECO:0000313" key="15">
    <source>
        <dbReference type="Proteomes" id="UP000284543"/>
    </source>
</evidence>
<dbReference type="PANTHER" id="PTHR45339">
    <property type="entry name" value="HYBRID SIGNAL TRANSDUCTION HISTIDINE KINASE J"/>
    <property type="match status" value="1"/>
</dbReference>
<evidence type="ECO:0000256" key="8">
    <source>
        <dbReference type="ARBA" id="ARBA00024867"/>
    </source>
</evidence>
<keyword evidence="11" id="KW-1133">Transmembrane helix</keyword>
<proteinExistence type="inferred from homology"/>
<dbReference type="PROSITE" id="PS50109">
    <property type="entry name" value="HIS_KIN"/>
    <property type="match status" value="1"/>
</dbReference>
<dbReference type="EC" id="2.7.13.3" evidence="3"/>
<dbReference type="InterPro" id="IPR003661">
    <property type="entry name" value="HisK_dim/P_dom"/>
</dbReference>
<dbReference type="Pfam" id="PF00072">
    <property type="entry name" value="Response_reg"/>
    <property type="match status" value="2"/>
</dbReference>
<evidence type="ECO:0000259" key="13">
    <source>
        <dbReference type="PROSITE" id="PS50110"/>
    </source>
</evidence>
<dbReference type="SMART" id="SM00448">
    <property type="entry name" value="REC"/>
    <property type="match status" value="2"/>
</dbReference>
<evidence type="ECO:0000256" key="7">
    <source>
        <dbReference type="ARBA" id="ARBA00023012"/>
    </source>
</evidence>
<organism evidence="14 15">
    <name type="scientific">Enterocloster bolteae</name>
    <dbReference type="NCBI Taxonomy" id="208479"/>
    <lineage>
        <taxon>Bacteria</taxon>
        <taxon>Bacillati</taxon>
        <taxon>Bacillota</taxon>
        <taxon>Clostridia</taxon>
        <taxon>Lachnospirales</taxon>
        <taxon>Lachnospiraceae</taxon>
        <taxon>Enterocloster</taxon>
    </lineage>
</organism>
<dbReference type="SMART" id="SM00387">
    <property type="entry name" value="HATPase_c"/>
    <property type="match status" value="1"/>
</dbReference>
<feature type="modified residue" description="4-aspartylphosphate" evidence="10">
    <location>
        <position position="668"/>
    </location>
</feature>
<evidence type="ECO:0000256" key="6">
    <source>
        <dbReference type="ARBA" id="ARBA00022777"/>
    </source>
</evidence>
<keyword evidence="6" id="KW-0418">Kinase</keyword>
<feature type="transmembrane region" description="Helical" evidence="11">
    <location>
        <begin position="9"/>
        <end position="28"/>
    </location>
</feature>
<keyword evidence="11" id="KW-0472">Membrane</keyword>
<evidence type="ECO:0000256" key="4">
    <source>
        <dbReference type="ARBA" id="ARBA00018672"/>
    </source>
</evidence>
<name>A0A412ZC28_9FIRM</name>
<feature type="domain" description="Response regulatory" evidence="13">
    <location>
        <begin position="473"/>
        <end position="593"/>
    </location>
</feature>
<dbReference type="PROSITE" id="PS50110">
    <property type="entry name" value="RESPONSE_REGULATORY"/>
    <property type="match status" value="2"/>
</dbReference>
<sequence length="738" mass="82866">MNLEIKSKITIIICAVTIIFASISIYTANRMQETAQNIYDHPYTSSNSARGMRSRLLDMKRFVSIFLTYDFKGEQNVRSIFQERYDLQFSDIERLYSCYSGPKEDVDTLQAAMNQLIAQQDKAVDFVVGHTENEISNYLALYVYPQYDRVSDCLTTIIDFADDKVCELTETSKHTAVLTVSVSLLLSIGIILLSIYSEYMDKKNLKLLSIQEQELKDALNNAQKAFKVKKEFLSCMSHEIRTPLSIIIGMTKIAATHLDDSNRIEDCLSKITFSSRHLMTIINDVLDMSKIEEGKLSVNHEPFQLQQLLEPLVATIYAQAEEQGLKFECGIKNVPEAVYIGDCMRINQILLNLLSNSIKFTPKGGVVHLEVNPAPVVDGKTHLQFITKDTGIGMSDEYLKRIFKPFEQADSGTSRKYGGTGLGMAITYNLVKLLGGSIQVESKLGEGTTCTVVLPVDVPNEGKHKKWEWEPLKVLVADPDEDNCNYASMLLNRMGIHADCVSEGHEALQRVFNAHKALQDYDICIMDWKMSNVDGIEVIRCIREEIGPKKPDIIISTYNWAEIEDKARSDGANAFILKPLFESSLYDILVSLTKNILAQEPEQISQFIPPEFPGRHFLLVEDNILNREIAMEILKVTGAEIDCAENGKEALDIFLASPGGYYDLILMDIQMPVIDGYEATKQLRASSHPDAERVPVIAMTANAFKEDVEHALAAGMNGHLAKPINVEIFYDTLVSKLR</sequence>
<dbReference type="CDD" id="cd17546">
    <property type="entry name" value="REC_hyHK_CKI1_RcsC-like"/>
    <property type="match status" value="2"/>
</dbReference>
<dbReference type="Gene3D" id="1.10.287.130">
    <property type="match status" value="1"/>
</dbReference>
<dbReference type="SUPFAM" id="SSF52172">
    <property type="entry name" value="CheY-like"/>
    <property type="match status" value="2"/>
</dbReference>
<dbReference type="AlphaFoldDB" id="A0A412ZC28"/>
<dbReference type="InterPro" id="IPR036890">
    <property type="entry name" value="HATPase_C_sf"/>
</dbReference>
<feature type="transmembrane region" description="Helical" evidence="11">
    <location>
        <begin position="176"/>
        <end position="196"/>
    </location>
</feature>
<evidence type="ECO:0000256" key="5">
    <source>
        <dbReference type="ARBA" id="ARBA00022553"/>
    </source>
</evidence>
<dbReference type="InterPro" id="IPR004358">
    <property type="entry name" value="Sig_transdc_His_kin-like_C"/>
</dbReference>
<dbReference type="SMART" id="SM00388">
    <property type="entry name" value="HisKA"/>
    <property type="match status" value="1"/>
</dbReference>
<keyword evidence="5 10" id="KW-0597">Phosphoprotein</keyword>
<dbReference type="InterPro" id="IPR036097">
    <property type="entry name" value="HisK_dim/P_sf"/>
</dbReference>
<evidence type="ECO:0000256" key="9">
    <source>
        <dbReference type="ARBA" id="ARBA00074306"/>
    </source>
</evidence>
<dbReference type="CDD" id="cd00082">
    <property type="entry name" value="HisKA"/>
    <property type="match status" value="1"/>
</dbReference>
<dbReference type="InterPro" id="IPR011006">
    <property type="entry name" value="CheY-like_superfamily"/>
</dbReference>
<evidence type="ECO:0000313" key="14">
    <source>
        <dbReference type="EMBL" id="RGV77656.1"/>
    </source>
</evidence>
<dbReference type="EMBL" id="QRZM01000002">
    <property type="protein sequence ID" value="RGV77656.1"/>
    <property type="molecule type" value="Genomic_DNA"/>
</dbReference>
<dbReference type="CDD" id="cd16922">
    <property type="entry name" value="HATPase_EvgS-ArcB-TorS-like"/>
    <property type="match status" value="1"/>
</dbReference>
<protein>
    <recommendedName>
        <fullName evidence="9">Circadian input-output histidine kinase CikA</fullName>
        <ecNumber evidence="3">2.7.13.3</ecNumber>
    </recommendedName>
    <alternativeName>
        <fullName evidence="4">Stage 0 sporulation protein A homolog</fullName>
    </alternativeName>
</protein>
<accession>A0A412ZC28</accession>
<dbReference type="PANTHER" id="PTHR45339:SF1">
    <property type="entry name" value="HYBRID SIGNAL TRANSDUCTION HISTIDINE KINASE J"/>
    <property type="match status" value="1"/>
</dbReference>
<comment type="catalytic activity">
    <reaction evidence="1">
        <text>ATP + protein L-histidine = ADP + protein N-phospho-L-histidine.</text>
        <dbReference type="EC" id="2.7.13.3"/>
    </reaction>
</comment>
<feature type="domain" description="Histidine kinase" evidence="12">
    <location>
        <begin position="235"/>
        <end position="458"/>
    </location>
</feature>
<keyword evidence="7" id="KW-0902">Two-component regulatory system</keyword>
<evidence type="ECO:0000256" key="2">
    <source>
        <dbReference type="ARBA" id="ARBA00006402"/>
    </source>
</evidence>
<comment type="caution">
    <text evidence="14">The sequence shown here is derived from an EMBL/GenBank/DDBJ whole genome shotgun (WGS) entry which is preliminary data.</text>
</comment>
<dbReference type="InterPro" id="IPR003594">
    <property type="entry name" value="HATPase_dom"/>
</dbReference>
<evidence type="ECO:0000256" key="11">
    <source>
        <dbReference type="SAM" id="Phobius"/>
    </source>
</evidence>
<comment type="similarity">
    <text evidence="2">In the N-terminal section; belongs to the phytochrome family.</text>
</comment>
<dbReference type="Gene3D" id="3.40.50.2300">
    <property type="match status" value="2"/>
</dbReference>
<dbReference type="GO" id="GO:0000155">
    <property type="term" value="F:phosphorelay sensor kinase activity"/>
    <property type="evidence" value="ECO:0007669"/>
    <property type="project" value="InterPro"/>
</dbReference>
<dbReference type="FunFam" id="3.30.565.10:FF:000010">
    <property type="entry name" value="Sensor histidine kinase RcsC"/>
    <property type="match status" value="1"/>
</dbReference>
<dbReference type="Proteomes" id="UP000284543">
    <property type="component" value="Unassembled WGS sequence"/>
</dbReference>
<evidence type="ECO:0000256" key="10">
    <source>
        <dbReference type="PROSITE-ProRule" id="PRU00169"/>
    </source>
</evidence>
<dbReference type="Pfam" id="PF02518">
    <property type="entry name" value="HATPase_c"/>
    <property type="match status" value="1"/>
</dbReference>
<dbReference type="PRINTS" id="PR00344">
    <property type="entry name" value="BCTRLSENSOR"/>
</dbReference>
<keyword evidence="6" id="KW-0808">Transferase</keyword>
<feature type="modified residue" description="4-aspartylphosphate" evidence="10">
    <location>
        <position position="527"/>
    </location>
</feature>
<comment type="function">
    <text evidence="8">May play the central regulatory role in sporulation. It may be an element of the effector pathway responsible for the activation of sporulation genes in response to nutritional stress. Spo0A may act in concert with spo0H (a sigma factor) to control the expression of some genes that are critical to the sporulation process.</text>
</comment>
<feature type="domain" description="Response regulatory" evidence="13">
    <location>
        <begin position="616"/>
        <end position="737"/>
    </location>
</feature>
<evidence type="ECO:0000256" key="3">
    <source>
        <dbReference type="ARBA" id="ARBA00012438"/>
    </source>
</evidence>
<gene>
    <name evidence="14" type="ORF">DWW02_08330</name>
</gene>
<dbReference type="Gene3D" id="3.30.565.10">
    <property type="entry name" value="Histidine kinase-like ATPase, C-terminal domain"/>
    <property type="match status" value="1"/>
</dbReference>